<dbReference type="GO" id="GO:0008168">
    <property type="term" value="F:methyltransferase activity"/>
    <property type="evidence" value="ECO:0007669"/>
    <property type="project" value="InterPro"/>
</dbReference>
<protein>
    <recommendedName>
        <fullName evidence="2">Ribosomal RNA methyltransferase FtsJ domain-containing protein</fullName>
    </recommendedName>
</protein>
<dbReference type="GO" id="GO:0003723">
    <property type="term" value="F:RNA binding"/>
    <property type="evidence" value="ECO:0007669"/>
    <property type="project" value="UniProtKB-KW"/>
</dbReference>
<dbReference type="InterPro" id="IPR002877">
    <property type="entry name" value="RNA_MeTrfase_FtsJ_dom"/>
</dbReference>
<dbReference type="Pfam" id="PF01728">
    <property type="entry name" value="FtsJ"/>
    <property type="match status" value="1"/>
</dbReference>
<gene>
    <name evidence="3" type="ORF">S01H1_69385</name>
</gene>
<feature type="non-terminal residue" evidence="3">
    <location>
        <position position="134"/>
    </location>
</feature>
<dbReference type="SUPFAM" id="SSF53335">
    <property type="entry name" value="S-adenosyl-L-methionine-dependent methyltransferases"/>
    <property type="match status" value="1"/>
</dbReference>
<keyword evidence="1" id="KW-0694">RNA-binding</keyword>
<accession>X0X916</accession>
<dbReference type="AlphaFoldDB" id="X0X916"/>
<evidence type="ECO:0000313" key="3">
    <source>
        <dbReference type="EMBL" id="GAG39535.1"/>
    </source>
</evidence>
<dbReference type="PANTHER" id="PTHR32319">
    <property type="entry name" value="BACTERIAL HEMOLYSIN-LIKE PROTEIN"/>
    <property type="match status" value="1"/>
</dbReference>
<comment type="caution">
    <text evidence="3">The sequence shown here is derived from an EMBL/GenBank/DDBJ whole genome shotgun (WGS) entry which is preliminary data.</text>
</comment>
<dbReference type="Gene3D" id="3.40.50.150">
    <property type="entry name" value="Vaccinia Virus protein VP39"/>
    <property type="match status" value="1"/>
</dbReference>
<reference evidence="3" key="1">
    <citation type="journal article" date="2014" name="Front. Microbiol.">
        <title>High frequency of phylogenetically diverse reductive dehalogenase-homologous genes in deep subseafloor sedimentary metagenomes.</title>
        <authorList>
            <person name="Kawai M."/>
            <person name="Futagami T."/>
            <person name="Toyoda A."/>
            <person name="Takaki Y."/>
            <person name="Nishi S."/>
            <person name="Hori S."/>
            <person name="Arai W."/>
            <person name="Tsubouchi T."/>
            <person name="Morono Y."/>
            <person name="Uchiyama I."/>
            <person name="Ito T."/>
            <person name="Fujiyama A."/>
            <person name="Inagaki F."/>
            <person name="Takami H."/>
        </authorList>
    </citation>
    <scope>NUCLEOTIDE SEQUENCE</scope>
    <source>
        <strain evidence="3">Expedition CK06-06</strain>
    </source>
</reference>
<evidence type="ECO:0000256" key="1">
    <source>
        <dbReference type="ARBA" id="ARBA00022884"/>
    </source>
</evidence>
<feature type="domain" description="Ribosomal RNA methyltransferase FtsJ" evidence="2">
    <location>
        <begin position="8"/>
        <end position="133"/>
    </location>
</feature>
<name>X0X916_9ZZZZ</name>
<organism evidence="3">
    <name type="scientific">marine sediment metagenome</name>
    <dbReference type="NCBI Taxonomy" id="412755"/>
    <lineage>
        <taxon>unclassified sequences</taxon>
        <taxon>metagenomes</taxon>
        <taxon>ecological metagenomes</taxon>
    </lineage>
</organism>
<evidence type="ECO:0000259" key="2">
    <source>
        <dbReference type="Pfam" id="PF01728"/>
    </source>
</evidence>
<dbReference type="InterPro" id="IPR047048">
    <property type="entry name" value="TlyA"/>
</dbReference>
<proteinExistence type="predicted"/>
<dbReference type="EMBL" id="BARS01046068">
    <property type="protein sequence ID" value="GAG39535.1"/>
    <property type="molecule type" value="Genomic_DNA"/>
</dbReference>
<dbReference type="GO" id="GO:0032259">
    <property type="term" value="P:methylation"/>
    <property type="evidence" value="ECO:0007669"/>
    <property type="project" value="InterPro"/>
</dbReference>
<dbReference type="PANTHER" id="PTHR32319:SF0">
    <property type="entry name" value="BACTERIAL HEMOLYSIN-LIKE PROTEIN"/>
    <property type="match status" value="1"/>
</dbReference>
<sequence>MSDLTKEFVSRGGQKLGAALEAFGVDVRGATCADFGCNVGGFTDCLLRRGAAKVHAVDTGYGCLAWRLRRDSRVVVMERTNALYADPPERVDLVVIDVAWTPQRLIVPAAMRWAKPPGEGIGIISLLKPHYELA</sequence>
<dbReference type="InterPro" id="IPR029063">
    <property type="entry name" value="SAM-dependent_MTases_sf"/>
</dbReference>